<dbReference type="EMBL" id="RDQH01000342">
    <property type="protein sequence ID" value="RXH70842.1"/>
    <property type="molecule type" value="Genomic_DNA"/>
</dbReference>
<feature type="compositionally biased region" description="Polar residues" evidence="1">
    <location>
        <begin position="43"/>
        <end position="55"/>
    </location>
</feature>
<sequence>MTSTPSPTATPSPTTILTIAATAPAEMDHKPVNPVHSDGPSVPQAQASSTSSVTLPISARRTHRRPRTVDQMSPSGSTTDASNIRSGFVKTWGRYRK</sequence>
<organism evidence="2 3">
    <name type="scientific">Malus domestica</name>
    <name type="common">Apple</name>
    <name type="synonym">Pyrus malus</name>
    <dbReference type="NCBI Taxonomy" id="3750"/>
    <lineage>
        <taxon>Eukaryota</taxon>
        <taxon>Viridiplantae</taxon>
        <taxon>Streptophyta</taxon>
        <taxon>Embryophyta</taxon>
        <taxon>Tracheophyta</taxon>
        <taxon>Spermatophyta</taxon>
        <taxon>Magnoliopsida</taxon>
        <taxon>eudicotyledons</taxon>
        <taxon>Gunneridae</taxon>
        <taxon>Pentapetalae</taxon>
        <taxon>rosids</taxon>
        <taxon>fabids</taxon>
        <taxon>Rosales</taxon>
        <taxon>Rosaceae</taxon>
        <taxon>Amygdaloideae</taxon>
        <taxon>Maleae</taxon>
        <taxon>Malus</taxon>
    </lineage>
</organism>
<name>A0A498HLQ8_MALDO</name>
<dbReference type="Proteomes" id="UP000290289">
    <property type="component" value="Chromosome 16"/>
</dbReference>
<keyword evidence="3" id="KW-1185">Reference proteome</keyword>
<evidence type="ECO:0000256" key="1">
    <source>
        <dbReference type="SAM" id="MobiDB-lite"/>
    </source>
</evidence>
<feature type="compositionally biased region" description="Low complexity" evidence="1">
    <location>
        <begin position="1"/>
        <end position="25"/>
    </location>
</feature>
<evidence type="ECO:0000313" key="3">
    <source>
        <dbReference type="Proteomes" id="UP000290289"/>
    </source>
</evidence>
<dbReference type="AlphaFoldDB" id="A0A498HLQ8"/>
<proteinExistence type="predicted"/>
<evidence type="ECO:0000313" key="2">
    <source>
        <dbReference type="EMBL" id="RXH70842.1"/>
    </source>
</evidence>
<accession>A0A498HLQ8</accession>
<gene>
    <name evidence="2" type="ORF">DVH24_015464</name>
</gene>
<protein>
    <submittedName>
        <fullName evidence="2">Uncharacterized protein</fullName>
    </submittedName>
</protein>
<comment type="caution">
    <text evidence="2">The sequence shown here is derived from an EMBL/GenBank/DDBJ whole genome shotgun (WGS) entry which is preliminary data.</text>
</comment>
<feature type="compositionally biased region" description="Polar residues" evidence="1">
    <location>
        <begin position="70"/>
        <end position="85"/>
    </location>
</feature>
<feature type="region of interest" description="Disordered" evidence="1">
    <location>
        <begin position="1"/>
        <end position="97"/>
    </location>
</feature>
<reference evidence="2 3" key="1">
    <citation type="submission" date="2018-10" db="EMBL/GenBank/DDBJ databases">
        <title>A high-quality apple genome assembly.</title>
        <authorList>
            <person name="Hu J."/>
        </authorList>
    </citation>
    <scope>NUCLEOTIDE SEQUENCE [LARGE SCALE GENOMIC DNA]</scope>
    <source>
        <strain evidence="3">cv. HFTH1</strain>
        <tissue evidence="2">Young leaf</tissue>
    </source>
</reference>